<gene>
    <name evidence="1" type="ORF">SAMN05421684_8286</name>
</gene>
<dbReference type="EMBL" id="FNQB01000006">
    <property type="protein sequence ID" value="SDZ66747.1"/>
    <property type="molecule type" value="Genomic_DNA"/>
</dbReference>
<organism evidence="1 2">
    <name type="scientific">Asanoa ishikariensis</name>
    <dbReference type="NCBI Taxonomy" id="137265"/>
    <lineage>
        <taxon>Bacteria</taxon>
        <taxon>Bacillati</taxon>
        <taxon>Actinomycetota</taxon>
        <taxon>Actinomycetes</taxon>
        <taxon>Micromonosporales</taxon>
        <taxon>Micromonosporaceae</taxon>
        <taxon>Asanoa</taxon>
    </lineage>
</organism>
<reference evidence="2" key="1">
    <citation type="submission" date="2016-10" db="EMBL/GenBank/DDBJ databases">
        <authorList>
            <person name="Varghese N."/>
            <person name="Submissions S."/>
        </authorList>
    </citation>
    <scope>NUCLEOTIDE SEQUENCE [LARGE SCALE GENOMIC DNA]</scope>
    <source>
        <strain evidence="2">DSM 44718</strain>
    </source>
</reference>
<dbReference type="STRING" id="137265.SAMN05421684_8286"/>
<evidence type="ECO:0000313" key="1">
    <source>
        <dbReference type="EMBL" id="SDZ66747.1"/>
    </source>
</evidence>
<sequence length="151" mass="17283">MTMRSEVSVSVQSTSFSGFTNPVDPTPAELRAWAYQPDTVPLQSMPPDWDLLVSGDHLVTTLFELAMDRSCPARRFALHCLYIYAADGIRTKFRAHPKRRLRKLVQQAETLGDDQMRTWAHNSRVLLAKPELFDYRDWCEGGLVRSGRRLS</sequence>
<keyword evidence="2" id="KW-1185">Reference proteome</keyword>
<accession>A0A1H3UWL0</accession>
<dbReference type="AlphaFoldDB" id="A0A1H3UWL0"/>
<protein>
    <submittedName>
        <fullName evidence="1">Uncharacterized protein</fullName>
    </submittedName>
</protein>
<proteinExistence type="predicted"/>
<evidence type="ECO:0000313" key="2">
    <source>
        <dbReference type="Proteomes" id="UP000199632"/>
    </source>
</evidence>
<name>A0A1H3UWL0_9ACTN</name>
<dbReference type="Proteomes" id="UP000199632">
    <property type="component" value="Unassembled WGS sequence"/>
</dbReference>